<evidence type="ECO:0008006" key="4">
    <source>
        <dbReference type="Google" id="ProtNLM"/>
    </source>
</evidence>
<dbReference type="RefSeq" id="WP_015819877.1">
    <property type="nucleotide sequence ID" value="NC_012997.1"/>
</dbReference>
<feature type="transmembrane region" description="Helical" evidence="1">
    <location>
        <begin position="55"/>
        <end position="75"/>
    </location>
</feature>
<reference evidence="2 3" key="1">
    <citation type="journal article" date="2009" name="PLoS ONE">
        <title>The complete genome of Teredinibacter turnerae T7901: an intracellular endosymbiont of marine wood-boring bivalves (shipworms).</title>
        <authorList>
            <person name="Yang J.C."/>
            <person name="Madupu R."/>
            <person name="Durkin A.S."/>
            <person name="Ekborg N.A."/>
            <person name="Pedamallu C.S."/>
            <person name="Hostetler J.B."/>
            <person name="Radune D."/>
            <person name="Toms B.S."/>
            <person name="Henrissat B."/>
            <person name="Coutinho P.M."/>
            <person name="Schwarz S."/>
            <person name="Field L."/>
            <person name="Trindade-Silva A.E."/>
            <person name="Soares C.A.G."/>
            <person name="Elshahawi S."/>
            <person name="Hanora A."/>
            <person name="Schmidt E.W."/>
            <person name="Haygood M.G."/>
            <person name="Posfai J."/>
            <person name="Benner J."/>
            <person name="Madinger C."/>
            <person name="Nove J."/>
            <person name="Anton B."/>
            <person name="Chaudhary K."/>
            <person name="Foster J."/>
            <person name="Holman A."/>
            <person name="Kumar S."/>
            <person name="Lessard P.A."/>
            <person name="Luyten Y.A."/>
            <person name="Slatko B."/>
            <person name="Wood N."/>
            <person name="Wu B."/>
            <person name="Teplitski M."/>
            <person name="Mougous J.D."/>
            <person name="Ward N."/>
            <person name="Eisen J.A."/>
            <person name="Badger J.H."/>
            <person name="Distel D.L."/>
        </authorList>
    </citation>
    <scope>NUCLEOTIDE SEQUENCE [LARGE SCALE GENOMIC DNA]</scope>
    <source>
        <strain evidence="3">ATCC 39867 / T7901</strain>
    </source>
</reference>
<dbReference type="OrthoDB" id="5457135at2"/>
<keyword evidence="1" id="KW-0472">Membrane</keyword>
<keyword evidence="3" id="KW-1185">Reference proteome</keyword>
<feature type="transmembrane region" description="Helical" evidence="1">
    <location>
        <begin position="12"/>
        <end position="35"/>
    </location>
</feature>
<feature type="transmembrane region" description="Helical" evidence="1">
    <location>
        <begin position="87"/>
        <end position="109"/>
    </location>
</feature>
<sequence>MPVQRRVWLLPSALNGAVVVLHLAIILGGATWYRFFGLADELVLRLVQGSWLPHLLLLGLASTFAVWMCFALSAAGVLRPFWMLRPVLTMVTLLYLVRGLAGLAAPLFYLHPAMAVEGISYWIWSSLICVAAGLVHLNALVDTWDVLAAPVKR</sequence>
<dbReference type="STRING" id="377629.TERTU_4347"/>
<keyword evidence="1" id="KW-1133">Transmembrane helix</keyword>
<dbReference type="Proteomes" id="UP000009080">
    <property type="component" value="Chromosome"/>
</dbReference>
<dbReference type="HOGENOM" id="CLU_145285_0_0_6"/>
<evidence type="ECO:0000256" key="1">
    <source>
        <dbReference type="SAM" id="Phobius"/>
    </source>
</evidence>
<dbReference type="eggNOG" id="ENOG50303H9">
    <property type="taxonomic scope" value="Bacteria"/>
</dbReference>
<dbReference type="KEGG" id="ttu:TERTU_4347"/>
<proteinExistence type="predicted"/>
<dbReference type="EMBL" id="CP001614">
    <property type="protein sequence ID" value="ACR13762.1"/>
    <property type="molecule type" value="Genomic_DNA"/>
</dbReference>
<keyword evidence="1" id="KW-0812">Transmembrane</keyword>
<protein>
    <recommendedName>
        <fullName evidence="4">Transmembrane protein</fullName>
    </recommendedName>
</protein>
<evidence type="ECO:0000313" key="3">
    <source>
        <dbReference type="Proteomes" id="UP000009080"/>
    </source>
</evidence>
<name>C5BIG3_TERTT</name>
<feature type="transmembrane region" description="Helical" evidence="1">
    <location>
        <begin position="121"/>
        <end position="141"/>
    </location>
</feature>
<gene>
    <name evidence="2" type="ordered locus">TERTU_4347</name>
</gene>
<accession>C5BIG3</accession>
<dbReference type="AlphaFoldDB" id="C5BIG3"/>
<organism evidence="2 3">
    <name type="scientific">Teredinibacter turnerae (strain ATCC 39867 / T7901)</name>
    <dbReference type="NCBI Taxonomy" id="377629"/>
    <lineage>
        <taxon>Bacteria</taxon>
        <taxon>Pseudomonadati</taxon>
        <taxon>Pseudomonadota</taxon>
        <taxon>Gammaproteobacteria</taxon>
        <taxon>Cellvibrionales</taxon>
        <taxon>Cellvibrionaceae</taxon>
        <taxon>Teredinibacter</taxon>
    </lineage>
</organism>
<evidence type="ECO:0000313" key="2">
    <source>
        <dbReference type="EMBL" id="ACR13762.1"/>
    </source>
</evidence>